<feature type="signal peptide" evidence="5">
    <location>
        <begin position="1"/>
        <end position="21"/>
    </location>
</feature>
<evidence type="ECO:0000256" key="2">
    <source>
        <dbReference type="ARBA" id="ARBA00022448"/>
    </source>
</evidence>
<reference evidence="7" key="1">
    <citation type="journal article" date="2019" name="Int. J. Syst. Evol. Microbiol.">
        <title>The Global Catalogue of Microorganisms (GCM) 10K type strain sequencing project: providing services to taxonomists for standard genome sequencing and annotation.</title>
        <authorList>
            <consortium name="The Broad Institute Genomics Platform"/>
            <consortium name="The Broad Institute Genome Sequencing Center for Infectious Disease"/>
            <person name="Wu L."/>
            <person name="Ma J."/>
        </authorList>
    </citation>
    <scope>NUCLEOTIDE SEQUENCE [LARGE SCALE GENOMIC DNA]</scope>
    <source>
        <strain evidence="7">CCUG 56608</strain>
    </source>
</reference>
<gene>
    <name evidence="6" type="primary">dctP</name>
    <name evidence="6" type="ORF">ACFQ19_12255</name>
</gene>
<dbReference type="PANTHER" id="PTHR33376:SF7">
    <property type="entry name" value="C4-DICARBOXYLATE-BINDING PROTEIN DCTB"/>
    <property type="match status" value="1"/>
</dbReference>
<dbReference type="InterPro" id="IPR038404">
    <property type="entry name" value="TRAP_DctP_sf"/>
</dbReference>
<comment type="similarity">
    <text evidence="1">Belongs to the bacterial solute-binding protein 7 family.</text>
</comment>
<dbReference type="NCBIfam" id="TIGR00787">
    <property type="entry name" value="dctP"/>
    <property type="match status" value="1"/>
</dbReference>
<protein>
    <submittedName>
        <fullName evidence="6">TRAP transporter substrate-binding protein DctP</fullName>
    </submittedName>
</protein>
<dbReference type="RefSeq" id="WP_379592464.1">
    <property type="nucleotide sequence ID" value="NZ_JBHTKK010000014.1"/>
</dbReference>
<dbReference type="Proteomes" id="UP001597041">
    <property type="component" value="Unassembled WGS sequence"/>
</dbReference>
<comment type="caution">
    <text evidence="6">The sequence shown here is derived from an EMBL/GenBank/DDBJ whole genome shotgun (WGS) entry which is preliminary data.</text>
</comment>
<sequence>MGRKKRFYLLFFIVITFSILAACNKDGMRSEASSGGEEITLKFAHEEGQGDVQDLYANKFKEVIEEKTNGRIKVDVYTGGTLGTSIDILHSLQTGAIDLAITSPGFSGDVIPESQIMSIPFLFSDNLEVNKKVLKESEALNGLLANKYEEIGIIPFHFWLEGFMYWSANQEITAPDDMNGVKMRTMPTNLIIKSYELMGATATTTDSGEIYTMLQTNGIDGQENPLFYIVNGNFLEVQDYLMDTKHHIYTTATVTNQAFFEGLPEKDQQDIQEAINEVNDWSFDMQDEEAEKALEIAEEDDIEIIELPSEQREAFKEVSLPIRKAYKEESDDAKEMIELLEKEIKEAETELAE</sequence>
<dbReference type="EMBL" id="JBHTKK010000014">
    <property type="protein sequence ID" value="MFD1066801.1"/>
    <property type="molecule type" value="Genomic_DNA"/>
</dbReference>
<dbReference type="Gene3D" id="3.40.190.170">
    <property type="entry name" value="Bacterial extracellular solute-binding protein, family 7"/>
    <property type="match status" value="1"/>
</dbReference>
<keyword evidence="7" id="KW-1185">Reference proteome</keyword>
<proteinExistence type="inferred from homology"/>
<dbReference type="PROSITE" id="PS51257">
    <property type="entry name" value="PROKAR_LIPOPROTEIN"/>
    <property type="match status" value="1"/>
</dbReference>
<evidence type="ECO:0000313" key="6">
    <source>
        <dbReference type="EMBL" id="MFD1066801.1"/>
    </source>
</evidence>
<evidence type="ECO:0000256" key="3">
    <source>
        <dbReference type="ARBA" id="ARBA00022729"/>
    </source>
</evidence>
<feature type="coiled-coil region" evidence="4">
    <location>
        <begin position="323"/>
        <end position="350"/>
    </location>
</feature>
<keyword evidence="3 5" id="KW-0732">Signal</keyword>
<evidence type="ECO:0000256" key="5">
    <source>
        <dbReference type="SAM" id="SignalP"/>
    </source>
</evidence>
<dbReference type="Pfam" id="PF03480">
    <property type="entry name" value="DctP"/>
    <property type="match status" value="1"/>
</dbReference>
<keyword evidence="2" id="KW-0813">Transport</keyword>
<dbReference type="InterPro" id="IPR018389">
    <property type="entry name" value="DctP_fam"/>
</dbReference>
<name>A0ABW3NKB0_9BACI</name>
<dbReference type="InterPro" id="IPR004682">
    <property type="entry name" value="TRAP_DctP"/>
</dbReference>
<evidence type="ECO:0000256" key="4">
    <source>
        <dbReference type="SAM" id="Coils"/>
    </source>
</evidence>
<keyword evidence="4" id="KW-0175">Coiled coil</keyword>
<dbReference type="PIRSF" id="PIRSF006470">
    <property type="entry name" value="DctB"/>
    <property type="match status" value="1"/>
</dbReference>
<evidence type="ECO:0000256" key="1">
    <source>
        <dbReference type="ARBA" id="ARBA00009023"/>
    </source>
</evidence>
<evidence type="ECO:0000313" key="7">
    <source>
        <dbReference type="Proteomes" id="UP001597041"/>
    </source>
</evidence>
<accession>A0ABW3NKB0</accession>
<dbReference type="NCBIfam" id="NF037995">
    <property type="entry name" value="TRAP_S1"/>
    <property type="match status" value="1"/>
</dbReference>
<dbReference type="PANTHER" id="PTHR33376">
    <property type="match status" value="1"/>
</dbReference>
<feature type="chain" id="PRO_5047383448" evidence="5">
    <location>
        <begin position="22"/>
        <end position="353"/>
    </location>
</feature>
<organism evidence="6 7">
    <name type="scientific">Oceanobacillus locisalsi</name>
    <dbReference type="NCBI Taxonomy" id="546107"/>
    <lineage>
        <taxon>Bacteria</taxon>
        <taxon>Bacillati</taxon>
        <taxon>Bacillota</taxon>
        <taxon>Bacilli</taxon>
        <taxon>Bacillales</taxon>
        <taxon>Bacillaceae</taxon>
        <taxon>Oceanobacillus</taxon>
    </lineage>
</organism>